<dbReference type="NCBIfam" id="TIGR00229">
    <property type="entry name" value="sensory_box"/>
    <property type="match status" value="2"/>
</dbReference>
<dbReference type="PROSITE" id="PS50113">
    <property type="entry name" value="PAC"/>
    <property type="match status" value="2"/>
</dbReference>
<evidence type="ECO:0000313" key="11">
    <source>
        <dbReference type="Proteomes" id="UP000605201"/>
    </source>
</evidence>
<dbReference type="PROSITE" id="PS50043">
    <property type="entry name" value="HTH_LUXR_2"/>
    <property type="match status" value="1"/>
</dbReference>
<feature type="domain" description="PAC" evidence="9">
    <location>
        <begin position="86"/>
        <end position="138"/>
    </location>
</feature>
<dbReference type="EMBL" id="JACNIG010000362">
    <property type="protein sequence ID" value="MBC8433968.1"/>
    <property type="molecule type" value="Genomic_DNA"/>
</dbReference>
<evidence type="ECO:0000259" key="8">
    <source>
        <dbReference type="PROSITE" id="PS50112"/>
    </source>
</evidence>
<gene>
    <name evidence="10" type="ORF">H8D96_18815</name>
</gene>
<evidence type="ECO:0000313" key="10">
    <source>
        <dbReference type="EMBL" id="MBC8433968.1"/>
    </source>
</evidence>
<dbReference type="Gene3D" id="1.10.10.10">
    <property type="entry name" value="Winged helix-like DNA-binding domain superfamily/Winged helix DNA-binding domain"/>
    <property type="match status" value="1"/>
</dbReference>
<evidence type="ECO:0000259" key="9">
    <source>
        <dbReference type="PROSITE" id="PS50113"/>
    </source>
</evidence>
<reference evidence="10 11" key="1">
    <citation type="submission" date="2020-08" db="EMBL/GenBank/DDBJ databases">
        <title>Bridging the membrane lipid divide: bacteria of the FCB group superphylum have the potential to synthesize archaeal ether lipids.</title>
        <authorList>
            <person name="Villanueva L."/>
            <person name="Von Meijenfeldt F.A.B."/>
            <person name="Westbye A.B."/>
            <person name="Yadav S."/>
            <person name="Hopmans E.C."/>
            <person name="Dutilh B.E."/>
            <person name="Sinninghe Damste J.S."/>
        </authorList>
    </citation>
    <scope>NUCLEOTIDE SEQUENCE [LARGE SCALE GENOMIC DNA]</scope>
    <source>
        <strain evidence="10">NIOZ-UU17</strain>
    </source>
</reference>
<evidence type="ECO:0000256" key="1">
    <source>
        <dbReference type="ARBA" id="ARBA00000085"/>
    </source>
</evidence>
<proteinExistence type="predicted"/>
<dbReference type="GO" id="GO:0006355">
    <property type="term" value="P:regulation of DNA-templated transcription"/>
    <property type="evidence" value="ECO:0007669"/>
    <property type="project" value="InterPro"/>
</dbReference>
<accession>A0A8J6P3K3</accession>
<sequence>MADKALQNSLNLLETLINTIPNPVFYKDIHGIYRGCNEAFANQILGLPREKIVSCSLFDLPDAIPSDLAEIYHQKDLELIENPGTQFYEAPVQCADGFKRHFLFNKATYTDTKGAAAGMIGVMVDITERKLSEKALQESEERFRDTATMLPSVIVEYDFDGILTYVNPHVYKLAGYVPEDFEEGFNVLQLVAPEEHAKHYERIQRMMQGETIPPTEYRLLRKDGSIFWGLVTSSLIRKSGEVVGVRTYTIDISERKEAEEALKKRTRELELQKKSLEELNTAMKVLLKKRAEDKTEVEENVMTNIKELILPYFDKINQTKLDDYQKAFLNILESNLDEIISPFTRKLSLKYLSLTPREITIVNMIKIGYQSKKIAKLMKISPRTVDTHRKNIRSKIGLGKKKGNLRSHLLAFEQ</sequence>
<evidence type="ECO:0000256" key="6">
    <source>
        <dbReference type="SAM" id="Coils"/>
    </source>
</evidence>
<dbReference type="InterPro" id="IPR001610">
    <property type="entry name" value="PAC"/>
</dbReference>
<dbReference type="PANTHER" id="PTHR43304:SF1">
    <property type="entry name" value="PAC DOMAIN-CONTAINING PROTEIN"/>
    <property type="match status" value="1"/>
</dbReference>
<dbReference type="Pfam" id="PF08447">
    <property type="entry name" value="PAS_3"/>
    <property type="match status" value="1"/>
</dbReference>
<dbReference type="PRINTS" id="PR00038">
    <property type="entry name" value="HTHLUXR"/>
</dbReference>
<dbReference type="PANTHER" id="PTHR43304">
    <property type="entry name" value="PHYTOCHROME-LIKE PROTEIN CPH1"/>
    <property type="match status" value="1"/>
</dbReference>
<comment type="caution">
    <text evidence="10">The sequence shown here is derived from an EMBL/GenBank/DDBJ whole genome shotgun (WGS) entry which is preliminary data.</text>
</comment>
<comment type="catalytic activity">
    <reaction evidence="1">
        <text>ATP + protein L-histidine = ADP + protein N-phospho-L-histidine.</text>
        <dbReference type="EC" id="2.7.13.3"/>
    </reaction>
</comment>
<dbReference type="InterPro" id="IPR013656">
    <property type="entry name" value="PAS_4"/>
</dbReference>
<keyword evidence="4" id="KW-0808">Transferase</keyword>
<feature type="domain" description="PAC" evidence="9">
    <location>
        <begin position="213"/>
        <end position="264"/>
    </location>
</feature>
<protein>
    <recommendedName>
        <fullName evidence="2">histidine kinase</fullName>
        <ecNumber evidence="2">2.7.13.3</ecNumber>
    </recommendedName>
</protein>
<keyword evidence="5" id="KW-0418">Kinase</keyword>
<feature type="domain" description="HTH luxR-type" evidence="7">
    <location>
        <begin position="347"/>
        <end position="414"/>
    </location>
</feature>
<dbReference type="CDD" id="cd06170">
    <property type="entry name" value="LuxR_C_like"/>
    <property type="match status" value="1"/>
</dbReference>
<dbReference type="InterPro" id="IPR000792">
    <property type="entry name" value="Tscrpt_reg_LuxR_C"/>
</dbReference>
<dbReference type="CDD" id="cd00130">
    <property type="entry name" value="PAS"/>
    <property type="match status" value="2"/>
</dbReference>
<dbReference type="SMART" id="SM00091">
    <property type="entry name" value="PAS"/>
    <property type="match status" value="2"/>
</dbReference>
<dbReference type="AlphaFoldDB" id="A0A8J6P3K3"/>
<dbReference type="PROSITE" id="PS00622">
    <property type="entry name" value="HTH_LUXR_1"/>
    <property type="match status" value="1"/>
</dbReference>
<dbReference type="InterPro" id="IPR000700">
    <property type="entry name" value="PAS-assoc_C"/>
</dbReference>
<dbReference type="SUPFAM" id="SSF46894">
    <property type="entry name" value="C-terminal effector domain of the bipartite response regulators"/>
    <property type="match status" value="1"/>
</dbReference>
<dbReference type="Pfam" id="PF08448">
    <property type="entry name" value="PAS_4"/>
    <property type="match status" value="1"/>
</dbReference>
<dbReference type="InterPro" id="IPR052162">
    <property type="entry name" value="Sensor_kinase/Photoreceptor"/>
</dbReference>
<dbReference type="GO" id="GO:0004673">
    <property type="term" value="F:protein histidine kinase activity"/>
    <property type="evidence" value="ECO:0007669"/>
    <property type="project" value="UniProtKB-EC"/>
</dbReference>
<dbReference type="InterPro" id="IPR016032">
    <property type="entry name" value="Sig_transdc_resp-reg_C-effctor"/>
</dbReference>
<dbReference type="InterPro" id="IPR000014">
    <property type="entry name" value="PAS"/>
</dbReference>
<dbReference type="InterPro" id="IPR035965">
    <property type="entry name" value="PAS-like_dom_sf"/>
</dbReference>
<dbReference type="SMART" id="SM00421">
    <property type="entry name" value="HTH_LUXR"/>
    <property type="match status" value="1"/>
</dbReference>
<dbReference type="GO" id="GO:0003677">
    <property type="term" value="F:DNA binding"/>
    <property type="evidence" value="ECO:0007669"/>
    <property type="project" value="InterPro"/>
</dbReference>
<dbReference type="Pfam" id="PF00196">
    <property type="entry name" value="GerE"/>
    <property type="match status" value="1"/>
</dbReference>
<evidence type="ECO:0000256" key="5">
    <source>
        <dbReference type="ARBA" id="ARBA00022777"/>
    </source>
</evidence>
<feature type="coiled-coil region" evidence="6">
    <location>
        <begin position="255"/>
        <end position="296"/>
    </location>
</feature>
<dbReference type="Proteomes" id="UP000605201">
    <property type="component" value="Unassembled WGS sequence"/>
</dbReference>
<dbReference type="PROSITE" id="PS50112">
    <property type="entry name" value="PAS"/>
    <property type="match status" value="1"/>
</dbReference>
<evidence type="ECO:0000256" key="2">
    <source>
        <dbReference type="ARBA" id="ARBA00012438"/>
    </source>
</evidence>
<feature type="domain" description="PAS" evidence="8">
    <location>
        <begin position="139"/>
        <end position="210"/>
    </location>
</feature>
<evidence type="ECO:0000256" key="3">
    <source>
        <dbReference type="ARBA" id="ARBA00022553"/>
    </source>
</evidence>
<dbReference type="SUPFAM" id="SSF55785">
    <property type="entry name" value="PYP-like sensor domain (PAS domain)"/>
    <property type="match status" value="2"/>
</dbReference>
<dbReference type="Gene3D" id="3.30.450.20">
    <property type="entry name" value="PAS domain"/>
    <property type="match status" value="2"/>
</dbReference>
<dbReference type="EC" id="2.7.13.3" evidence="2"/>
<organism evidence="10 11">
    <name type="scientific">Candidatus Desulfatibia vada</name>
    <dbReference type="NCBI Taxonomy" id="2841696"/>
    <lineage>
        <taxon>Bacteria</taxon>
        <taxon>Pseudomonadati</taxon>
        <taxon>Thermodesulfobacteriota</taxon>
        <taxon>Desulfobacteria</taxon>
        <taxon>Desulfobacterales</taxon>
        <taxon>Desulfobacterales incertae sedis</taxon>
        <taxon>Candidatus Desulfatibia</taxon>
    </lineage>
</organism>
<evidence type="ECO:0000259" key="7">
    <source>
        <dbReference type="PROSITE" id="PS50043"/>
    </source>
</evidence>
<dbReference type="SMART" id="SM00086">
    <property type="entry name" value="PAC"/>
    <property type="match status" value="2"/>
</dbReference>
<dbReference type="InterPro" id="IPR013655">
    <property type="entry name" value="PAS_fold_3"/>
</dbReference>
<keyword evidence="3" id="KW-0597">Phosphoprotein</keyword>
<dbReference type="InterPro" id="IPR036388">
    <property type="entry name" value="WH-like_DNA-bd_sf"/>
</dbReference>
<name>A0A8J6P3K3_9BACT</name>
<evidence type="ECO:0000256" key="4">
    <source>
        <dbReference type="ARBA" id="ARBA00022679"/>
    </source>
</evidence>
<keyword evidence="6" id="KW-0175">Coiled coil</keyword>